<dbReference type="Pfam" id="PF02458">
    <property type="entry name" value="Transferase"/>
    <property type="match status" value="2"/>
</dbReference>
<evidence type="ECO:0000256" key="4">
    <source>
        <dbReference type="ARBA" id="ARBA00022679"/>
    </source>
</evidence>
<evidence type="ECO:0000256" key="2">
    <source>
        <dbReference type="ARBA" id="ARBA00011245"/>
    </source>
</evidence>
<proteinExistence type="inferred from homology"/>
<dbReference type="PANTHER" id="PTHR31623:SF17">
    <property type="entry name" value="F21J9.9"/>
    <property type="match status" value="1"/>
</dbReference>
<sequence length="395" mass="43901">MGTKMAIISRELIKPSSPTPDEKKVHKLSMLDQFLTSYSYTPLFFYANNEQLPVDSNTNPLDNPSKTTLHLEESLSECLTRFYPLARKLNPDDEYQSIDCDDCGVLFVEAKVDEVTLSEAVQRVPLDCFGQYLPFQTCSKECDKASLGTIDGYLNKKEMLFGVKITWFQYGGHVIGVCISHRVADFASLVTFMNSWAATHRGAGGSEPLLDFDEKITELKELAVTSSIAQVRDPTRVEVAGVFLWKQFIKLERAKNHQASATARTWIGVNLRSRISCLASLASSDGEFPFGNLVAPITGSFPSIENLEETDLFGNLVQFTSWCRFLIYEVDIGWGKPVSVGPAGTLYMDAVILTTTRDEKGVEAWIGISKDDLALVSDELLSLGATNFFQILHIE</sequence>
<dbReference type="AlphaFoldDB" id="A0AAV1EGH2"/>
<dbReference type="GO" id="GO:0016746">
    <property type="term" value="F:acyltransferase activity"/>
    <property type="evidence" value="ECO:0007669"/>
    <property type="project" value="UniProtKB-KW"/>
</dbReference>
<dbReference type="Gene3D" id="3.30.559.10">
    <property type="entry name" value="Chloramphenicol acetyltransferase-like domain"/>
    <property type="match status" value="2"/>
</dbReference>
<keyword evidence="3" id="KW-0017">Alkaloid metabolism</keyword>
<evidence type="ECO:0000256" key="3">
    <source>
        <dbReference type="ARBA" id="ARBA00022589"/>
    </source>
</evidence>
<evidence type="ECO:0000256" key="5">
    <source>
        <dbReference type="ARBA" id="ARBA00023315"/>
    </source>
</evidence>
<comment type="subunit">
    <text evidence="2">Monomer.</text>
</comment>
<name>A0AAV1EGH2_OLDCO</name>
<keyword evidence="5" id="KW-0012">Acyltransferase</keyword>
<dbReference type="EMBL" id="OX459126">
    <property type="protein sequence ID" value="CAI9118867.1"/>
    <property type="molecule type" value="Genomic_DNA"/>
</dbReference>
<evidence type="ECO:0000256" key="1">
    <source>
        <dbReference type="ARBA" id="ARBA00009861"/>
    </source>
</evidence>
<gene>
    <name evidence="6" type="ORF">OLC1_LOCUS24642</name>
</gene>
<dbReference type="GO" id="GO:0009820">
    <property type="term" value="P:alkaloid metabolic process"/>
    <property type="evidence" value="ECO:0007669"/>
    <property type="project" value="UniProtKB-KW"/>
</dbReference>
<accession>A0AAV1EGH2</accession>
<comment type="similarity">
    <text evidence="1">Belongs to the plant acyltransferase family.</text>
</comment>
<reference evidence="6" key="1">
    <citation type="submission" date="2023-03" db="EMBL/GenBank/DDBJ databases">
        <authorList>
            <person name="Julca I."/>
        </authorList>
    </citation>
    <scope>NUCLEOTIDE SEQUENCE</scope>
</reference>
<evidence type="ECO:0000313" key="6">
    <source>
        <dbReference type="EMBL" id="CAI9118867.1"/>
    </source>
</evidence>
<dbReference type="Proteomes" id="UP001161247">
    <property type="component" value="Chromosome 9"/>
</dbReference>
<dbReference type="InterPro" id="IPR023213">
    <property type="entry name" value="CAT-like_dom_sf"/>
</dbReference>
<evidence type="ECO:0000313" key="7">
    <source>
        <dbReference type="Proteomes" id="UP001161247"/>
    </source>
</evidence>
<keyword evidence="4" id="KW-0808">Transferase</keyword>
<protein>
    <submittedName>
        <fullName evidence="6">OLC1v1020494C1</fullName>
    </submittedName>
</protein>
<keyword evidence="7" id="KW-1185">Reference proteome</keyword>
<organism evidence="6 7">
    <name type="scientific">Oldenlandia corymbosa var. corymbosa</name>
    <dbReference type="NCBI Taxonomy" id="529605"/>
    <lineage>
        <taxon>Eukaryota</taxon>
        <taxon>Viridiplantae</taxon>
        <taxon>Streptophyta</taxon>
        <taxon>Embryophyta</taxon>
        <taxon>Tracheophyta</taxon>
        <taxon>Spermatophyta</taxon>
        <taxon>Magnoliopsida</taxon>
        <taxon>eudicotyledons</taxon>
        <taxon>Gunneridae</taxon>
        <taxon>Pentapetalae</taxon>
        <taxon>asterids</taxon>
        <taxon>lamiids</taxon>
        <taxon>Gentianales</taxon>
        <taxon>Rubiaceae</taxon>
        <taxon>Rubioideae</taxon>
        <taxon>Spermacoceae</taxon>
        <taxon>Hedyotis-Oldenlandia complex</taxon>
        <taxon>Oldenlandia</taxon>
    </lineage>
</organism>
<dbReference type="PANTHER" id="PTHR31623">
    <property type="entry name" value="F21J9.9"/>
    <property type="match status" value="1"/>
</dbReference>